<keyword evidence="2" id="KW-1185">Reference proteome</keyword>
<name>A0ABR2B4Q7_9ROSI</name>
<dbReference type="SUPFAM" id="SSF56801">
    <property type="entry name" value="Acetyl-CoA synthetase-like"/>
    <property type="match status" value="1"/>
</dbReference>
<evidence type="ECO:0000313" key="1">
    <source>
        <dbReference type="EMBL" id="KAK8501851.1"/>
    </source>
</evidence>
<dbReference type="Gene3D" id="3.30.300.30">
    <property type="match status" value="1"/>
</dbReference>
<accession>A0ABR2B4Q7</accession>
<gene>
    <name evidence="1" type="ORF">V6N12_072985</name>
</gene>
<sequence>MVLHRRRGNYTPGRVPGNKGPIKGCDHLRRRKHQQRGAGISSVQTPQSCGGGSRGNAAPSVGGEPLRFRLGAREREWRNGGREGSGYHRLQPEKSAAFMVPKKVKFLWQLSKTSTGKIQKFQLRALAESFQVTEKKIRQDKKEIPEYHGHGHGHGEQILAMSRL</sequence>
<dbReference type="Proteomes" id="UP001472677">
    <property type="component" value="Unassembled WGS sequence"/>
</dbReference>
<organism evidence="1 2">
    <name type="scientific">Hibiscus sabdariffa</name>
    <name type="common">roselle</name>
    <dbReference type="NCBI Taxonomy" id="183260"/>
    <lineage>
        <taxon>Eukaryota</taxon>
        <taxon>Viridiplantae</taxon>
        <taxon>Streptophyta</taxon>
        <taxon>Embryophyta</taxon>
        <taxon>Tracheophyta</taxon>
        <taxon>Spermatophyta</taxon>
        <taxon>Magnoliopsida</taxon>
        <taxon>eudicotyledons</taxon>
        <taxon>Gunneridae</taxon>
        <taxon>Pentapetalae</taxon>
        <taxon>rosids</taxon>
        <taxon>malvids</taxon>
        <taxon>Malvales</taxon>
        <taxon>Malvaceae</taxon>
        <taxon>Malvoideae</taxon>
        <taxon>Hibiscus</taxon>
    </lineage>
</organism>
<comment type="caution">
    <text evidence="1">The sequence shown here is derived from an EMBL/GenBank/DDBJ whole genome shotgun (WGS) entry which is preliminary data.</text>
</comment>
<protein>
    <submittedName>
        <fullName evidence="1">Uncharacterized protein</fullName>
    </submittedName>
</protein>
<evidence type="ECO:0000313" key="2">
    <source>
        <dbReference type="Proteomes" id="UP001472677"/>
    </source>
</evidence>
<dbReference type="InterPro" id="IPR045851">
    <property type="entry name" value="AMP-bd_C_sf"/>
</dbReference>
<proteinExistence type="predicted"/>
<dbReference type="EMBL" id="JBBPBM010000181">
    <property type="protein sequence ID" value="KAK8501851.1"/>
    <property type="molecule type" value="Genomic_DNA"/>
</dbReference>
<reference evidence="1 2" key="1">
    <citation type="journal article" date="2024" name="G3 (Bethesda)">
        <title>Genome assembly of Hibiscus sabdariffa L. provides insights into metabolisms of medicinal natural products.</title>
        <authorList>
            <person name="Kim T."/>
        </authorList>
    </citation>
    <scope>NUCLEOTIDE SEQUENCE [LARGE SCALE GENOMIC DNA]</scope>
    <source>
        <strain evidence="1">TK-2024</strain>
        <tissue evidence="1">Old leaves</tissue>
    </source>
</reference>